<evidence type="ECO:0000256" key="1">
    <source>
        <dbReference type="SAM" id="MobiDB-lite"/>
    </source>
</evidence>
<dbReference type="KEGG" id="ccro:CMC5_047080"/>
<reference evidence="2 3" key="1">
    <citation type="submission" date="2015-07" db="EMBL/GenBank/DDBJ databases">
        <title>Genome analysis of myxobacterium Chondromyces crocatus Cm c5 reveals a high potential for natural compound synthesis and the genetic basis for the loss of fruiting body formation.</title>
        <authorList>
            <person name="Zaburannyi N."/>
            <person name="Bunk B."/>
            <person name="Maier J."/>
            <person name="Overmann J."/>
            <person name="Mueller R."/>
        </authorList>
    </citation>
    <scope>NUCLEOTIDE SEQUENCE [LARGE SCALE GENOMIC DNA]</scope>
    <source>
        <strain evidence="2 3">Cm c5</strain>
    </source>
</reference>
<organism evidence="2 3">
    <name type="scientific">Chondromyces crocatus</name>
    <dbReference type="NCBI Taxonomy" id="52"/>
    <lineage>
        <taxon>Bacteria</taxon>
        <taxon>Pseudomonadati</taxon>
        <taxon>Myxococcota</taxon>
        <taxon>Polyangia</taxon>
        <taxon>Polyangiales</taxon>
        <taxon>Polyangiaceae</taxon>
        <taxon>Chondromyces</taxon>
    </lineage>
</organism>
<feature type="compositionally biased region" description="Polar residues" evidence="1">
    <location>
        <begin position="103"/>
        <end position="114"/>
    </location>
</feature>
<accession>A0A0K1EIP3</accession>
<dbReference type="EMBL" id="CP012159">
    <property type="protein sequence ID" value="AKT40552.1"/>
    <property type="molecule type" value="Genomic_DNA"/>
</dbReference>
<name>A0A0K1EIP3_CHOCO</name>
<dbReference type="STRING" id="52.CMC5_047080"/>
<evidence type="ECO:0000313" key="2">
    <source>
        <dbReference type="EMBL" id="AKT40552.1"/>
    </source>
</evidence>
<feature type="region of interest" description="Disordered" evidence="1">
    <location>
        <begin position="46"/>
        <end position="158"/>
    </location>
</feature>
<dbReference type="AlphaFoldDB" id="A0A0K1EIP3"/>
<dbReference type="Proteomes" id="UP000067626">
    <property type="component" value="Chromosome"/>
</dbReference>
<protein>
    <submittedName>
        <fullName evidence="2">Uncharacterized protein</fullName>
    </submittedName>
</protein>
<feature type="compositionally biased region" description="Basic and acidic residues" evidence="1">
    <location>
        <begin position="69"/>
        <end position="88"/>
    </location>
</feature>
<keyword evidence="3" id="KW-1185">Reference proteome</keyword>
<gene>
    <name evidence="2" type="ORF">CMC5_047080</name>
</gene>
<feature type="region of interest" description="Disordered" evidence="1">
    <location>
        <begin position="205"/>
        <end position="283"/>
    </location>
</feature>
<feature type="compositionally biased region" description="Polar residues" evidence="1">
    <location>
        <begin position="136"/>
        <end position="150"/>
    </location>
</feature>
<evidence type="ECO:0000313" key="3">
    <source>
        <dbReference type="Proteomes" id="UP000067626"/>
    </source>
</evidence>
<proteinExistence type="predicted"/>
<sequence>MRLSGQKRRHLRGARPTASSLTLRALRTAGACLWGGLCLLRRGPRPRWRSKARAGARATPWEAQGLAEADLRGRRPDPGPGHDRRPEGELWTSRSACARSATFGVQPSRVQTHKPTGLTRAHASASRPGVAGRSAAPTSHPSRPQWSTASPRGLYHGAQGGVPLRHWGLQRRRCGGRACPTRPNGGGGWLVLSGAILPGGRTGRGCTWPSALGPSSRGSQTAGARARRSRLRAPEGLDATSPDWGRRGLSRRAEARGVPASPHRAVTGGRRGSLERPRATGGRRTALRGEGALPVAGRGSPRAVLAYPAASGHPNSPRRVSRVRACPGGACRHSPRPRSRLVSVSVFPS</sequence>